<accession>A0A9W8SDP5</accession>
<organism evidence="1 2">
    <name type="scientific">Fusarium torreyae</name>
    <dbReference type="NCBI Taxonomy" id="1237075"/>
    <lineage>
        <taxon>Eukaryota</taxon>
        <taxon>Fungi</taxon>
        <taxon>Dikarya</taxon>
        <taxon>Ascomycota</taxon>
        <taxon>Pezizomycotina</taxon>
        <taxon>Sordariomycetes</taxon>
        <taxon>Hypocreomycetidae</taxon>
        <taxon>Hypocreales</taxon>
        <taxon>Nectriaceae</taxon>
        <taxon>Fusarium</taxon>
    </lineage>
</organism>
<gene>
    <name evidence="1" type="ORF">NW762_001544</name>
</gene>
<protein>
    <submittedName>
        <fullName evidence="1">Uncharacterized protein</fullName>
    </submittedName>
</protein>
<dbReference type="Proteomes" id="UP001152049">
    <property type="component" value="Unassembled WGS sequence"/>
</dbReference>
<dbReference type="AlphaFoldDB" id="A0A9W8SDP5"/>
<keyword evidence="2" id="KW-1185">Reference proteome</keyword>
<sequence length="235" mass="25927">MTPSTVVDHTGGADVTALNAKAASKRAEINGTAERPPVSDDYMYDFKFNHHLPTTDVLGVQIPEDCDPQVEAEGIIKRLADALGDGNAEAFADLFLEYGVWRDKLSFTWDQRTFNFRPAILKAAQDLLPKTKASNFAFLKPAPTVDRAYDDFAQLQIIVSFETELVIASAVIKAVLTKDGWKIYTMHTVAEQLKQFPERPPTDGHMTGTVSWETQRAMEVDAADPEILIIGGGQK</sequence>
<dbReference type="SUPFAM" id="SSF54427">
    <property type="entry name" value="NTF2-like"/>
    <property type="match status" value="1"/>
</dbReference>
<proteinExistence type="predicted"/>
<evidence type="ECO:0000313" key="2">
    <source>
        <dbReference type="Proteomes" id="UP001152049"/>
    </source>
</evidence>
<dbReference type="OrthoDB" id="74360at2759"/>
<dbReference type="InterPro" id="IPR032710">
    <property type="entry name" value="NTF2-like_dom_sf"/>
</dbReference>
<reference evidence="1" key="1">
    <citation type="submission" date="2022-09" db="EMBL/GenBank/DDBJ databases">
        <title>Fusarium specimens isolated from Avocado Roots.</title>
        <authorList>
            <person name="Stajich J."/>
            <person name="Roper C."/>
            <person name="Heimlech-Rivalta G."/>
        </authorList>
    </citation>
    <scope>NUCLEOTIDE SEQUENCE</scope>
    <source>
        <strain evidence="1">CF00136</strain>
    </source>
</reference>
<comment type="caution">
    <text evidence="1">The sequence shown here is derived from an EMBL/GenBank/DDBJ whole genome shotgun (WGS) entry which is preliminary data.</text>
</comment>
<dbReference type="EMBL" id="JAOQAZ010000002">
    <property type="protein sequence ID" value="KAJ4269875.1"/>
    <property type="molecule type" value="Genomic_DNA"/>
</dbReference>
<name>A0A9W8SDP5_9HYPO</name>
<evidence type="ECO:0000313" key="1">
    <source>
        <dbReference type="EMBL" id="KAJ4269875.1"/>
    </source>
</evidence>